<name>A0A433J1Z6_9PROT</name>
<reference evidence="1 2" key="1">
    <citation type="submission" date="2018-12" db="EMBL/GenBank/DDBJ databases">
        <authorList>
            <person name="Yang Y."/>
        </authorList>
    </citation>
    <scope>NUCLEOTIDE SEQUENCE [LARGE SCALE GENOMIC DNA]</scope>
    <source>
        <strain evidence="1 2">GSF71</strain>
    </source>
</reference>
<dbReference type="OrthoDB" id="7859023at2"/>
<dbReference type="EMBL" id="RZIJ01000027">
    <property type="protein sequence ID" value="RUQ65112.1"/>
    <property type="molecule type" value="Genomic_DNA"/>
</dbReference>
<dbReference type="RefSeq" id="WP_127003251.1">
    <property type="nucleotide sequence ID" value="NZ_CP173192.1"/>
</dbReference>
<evidence type="ECO:0000313" key="2">
    <source>
        <dbReference type="Proteomes" id="UP000280346"/>
    </source>
</evidence>
<evidence type="ECO:0000313" key="1">
    <source>
        <dbReference type="EMBL" id="RUQ65112.1"/>
    </source>
</evidence>
<dbReference type="Proteomes" id="UP000280346">
    <property type="component" value="Unassembled WGS sequence"/>
</dbReference>
<comment type="caution">
    <text evidence="1">The sequence shown here is derived from an EMBL/GenBank/DDBJ whole genome shotgun (WGS) entry which is preliminary data.</text>
</comment>
<gene>
    <name evidence="1" type="ORF">EJ913_25535</name>
</gene>
<dbReference type="AlphaFoldDB" id="A0A433J1Z6"/>
<keyword evidence="2" id="KW-1185">Reference proteome</keyword>
<organism evidence="1 2">
    <name type="scientific">Azospirillum doebereinerae</name>
    <dbReference type="NCBI Taxonomy" id="92933"/>
    <lineage>
        <taxon>Bacteria</taxon>
        <taxon>Pseudomonadati</taxon>
        <taxon>Pseudomonadota</taxon>
        <taxon>Alphaproteobacteria</taxon>
        <taxon>Rhodospirillales</taxon>
        <taxon>Azospirillaceae</taxon>
        <taxon>Azospirillum</taxon>
    </lineage>
</organism>
<protein>
    <recommendedName>
        <fullName evidence="3">XRE family transcriptional regulator</fullName>
    </recommendedName>
</protein>
<accession>A0A433J1Z6</accession>
<proteinExistence type="predicted"/>
<sequence>MNDAAQRPRNEMVRFLGKRIEDLKGVKNQREIAADLGYERPNIISMFKQGDTKVPLDKIPALAKSLEVDFGYLLRLGIEQFMTGETEKLAHFMDRVVSDDEWEVVRMLREAAGDSEVVLDGGKRAILRDAVKKAWDCP</sequence>
<dbReference type="GO" id="GO:0003677">
    <property type="term" value="F:DNA binding"/>
    <property type="evidence" value="ECO:0007669"/>
    <property type="project" value="InterPro"/>
</dbReference>
<dbReference type="SUPFAM" id="SSF47413">
    <property type="entry name" value="lambda repressor-like DNA-binding domains"/>
    <property type="match status" value="1"/>
</dbReference>
<dbReference type="InterPro" id="IPR010982">
    <property type="entry name" value="Lambda_DNA-bd_dom_sf"/>
</dbReference>
<evidence type="ECO:0008006" key="3">
    <source>
        <dbReference type="Google" id="ProtNLM"/>
    </source>
</evidence>